<organism evidence="2 3">
    <name type="scientific">Solanum tuberosum</name>
    <name type="common">Potato</name>
    <dbReference type="NCBI Taxonomy" id="4113"/>
    <lineage>
        <taxon>Eukaryota</taxon>
        <taxon>Viridiplantae</taxon>
        <taxon>Streptophyta</taxon>
        <taxon>Embryophyta</taxon>
        <taxon>Tracheophyta</taxon>
        <taxon>Spermatophyta</taxon>
        <taxon>Magnoliopsida</taxon>
        <taxon>eudicotyledons</taxon>
        <taxon>Gunneridae</taxon>
        <taxon>Pentapetalae</taxon>
        <taxon>asterids</taxon>
        <taxon>lamiids</taxon>
        <taxon>Solanales</taxon>
        <taxon>Solanaceae</taxon>
        <taxon>Solanoideae</taxon>
        <taxon>Solaneae</taxon>
        <taxon>Solanum</taxon>
    </lineage>
</organism>
<dbReference type="AlphaFoldDB" id="M1DQ12"/>
<evidence type="ECO:0000313" key="2">
    <source>
        <dbReference type="EnsemblPlants" id="PGSC0003DMT400092545"/>
    </source>
</evidence>
<keyword evidence="3" id="KW-1185">Reference proteome</keyword>
<reference evidence="2" key="2">
    <citation type="submission" date="2015-06" db="UniProtKB">
        <authorList>
            <consortium name="EnsemblPlants"/>
        </authorList>
    </citation>
    <scope>IDENTIFICATION</scope>
    <source>
        <strain evidence="2">DM1-3 516 R44</strain>
    </source>
</reference>
<feature type="compositionally biased region" description="Polar residues" evidence="1">
    <location>
        <begin position="164"/>
        <end position="176"/>
    </location>
</feature>
<proteinExistence type="predicted"/>
<dbReference type="PaxDb" id="4113-PGSC0003DMT400092545"/>
<evidence type="ECO:0000313" key="3">
    <source>
        <dbReference type="Proteomes" id="UP000011115"/>
    </source>
</evidence>
<protein>
    <submittedName>
        <fullName evidence="2">Uncharacterized protein</fullName>
    </submittedName>
</protein>
<dbReference type="Proteomes" id="UP000011115">
    <property type="component" value="Unassembled WGS sequence"/>
</dbReference>
<sequence length="176" mass="19728">MHTDFQNSSKRVFFVIKREPVIQFRRGDDRKGIHHRFKSLAFRSHIDRFLIYNSAVSVIMPPHRAYQRNAKGRNANAAPPIPDQKVSNAEFCSANKLLAQSETNQNNQFRQDQKVWHQALCLMGVFQVPKPTQLVQNVVRTIQGQRGNNSRAQSTAPTAPAGHPTQQVISSGTGGG</sequence>
<name>M1DQ12_SOLTU</name>
<dbReference type="InParanoid" id="M1DQ12"/>
<feature type="region of interest" description="Disordered" evidence="1">
    <location>
        <begin position="145"/>
        <end position="176"/>
    </location>
</feature>
<dbReference type="HOGENOM" id="CLU_1527768_0_0_1"/>
<feature type="compositionally biased region" description="Polar residues" evidence="1">
    <location>
        <begin position="145"/>
        <end position="157"/>
    </location>
</feature>
<dbReference type="Gramene" id="PGSC0003DMT400092545">
    <property type="protein sequence ID" value="PGSC0003DMT400092545"/>
    <property type="gene ID" value="PGSC0003DMG400042116"/>
</dbReference>
<reference evidence="3" key="1">
    <citation type="journal article" date="2011" name="Nature">
        <title>Genome sequence and analysis of the tuber crop potato.</title>
        <authorList>
            <consortium name="The Potato Genome Sequencing Consortium"/>
        </authorList>
    </citation>
    <scope>NUCLEOTIDE SEQUENCE [LARGE SCALE GENOMIC DNA]</scope>
    <source>
        <strain evidence="3">cv. DM1-3 516 R44</strain>
    </source>
</reference>
<evidence type="ECO:0000256" key="1">
    <source>
        <dbReference type="SAM" id="MobiDB-lite"/>
    </source>
</evidence>
<dbReference type="EnsemblPlants" id="PGSC0003DMT400092545">
    <property type="protein sequence ID" value="PGSC0003DMT400092545"/>
    <property type="gene ID" value="PGSC0003DMG400042116"/>
</dbReference>
<accession>M1DQ12</accession>